<organism evidence="3 4">
    <name type="scientific">Phialocephala subalpina</name>
    <dbReference type="NCBI Taxonomy" id="576137"/>
    <lineage>
        <taxon>Eukaryota</taxon>
        <taxon>Fungi</taxon>
        <taxon>Dikarya</taxon>
        <taxon>Ascomycota</taxon>
        <taxon>Pezizomycotina</taxon>
        <taxon>Leotiomycetes</taxon>
        <taxon>Helotiales</taxon>
        <taxon>Mollisiaceae</taxon>
        <taxon>Phialocephala</taxon>
        <taxon>Phialocephala fortinii species complex</taxon>
    </lineage>
</organism>
<dbReference type="AlphaFoldDB" id="A0A1L7X0D3"/>
<dbReference type="PROSITE" id="PS50097">
    <property type="entry name" value="BTB"/>
    <property type="match status" value="1"/>
</dbReference>
<protein>
    <recommendedName>
        <fullName evidence="2">BTB domain-containing protein</fullName>
    </recommendedName>
</protein>
<dbReference type="OrthoDB" id="3560540at2759"/>
<dbReference type="InterPro" id="IPR011333">
    <property type="entry name" value="SKP1/BTB/POZ_sf"/>
</dbReference>
<proteinExistence type="predicted"/>
<dbReference type="PANTHER" id="PTHR47843">
    <property type="entry name" value="BTB DOMAIN-CONTAINING PROTEIN-RELATED"/>
    <property type="match status" value="1"/>
</dbReference>
<reference evidence="3 4" key="1">
    <citation type="submission" date="2016-03" db="EMBL/GenBank/DDBJ databases">
        <authorList>
            <person name="Ploux O."/>
        </authorList>
    </citation>
    <scope>NUCLEOTIDE SEQUENCE [LARGE SCALE GENOMIC DNA]</scope>
    <source>
        <strain evidence="3 4">UAMH 11012</strain>
    </source>
</reference>
<dbReference type="CDD" id="cd18186">
    <property type="entry name" value="BTB_POZ_ZBTB_KLHL-like"/>
    <property type="match status" value="1"/>
</dbReference>
<gene>
    <name evidence="3" type="ORF">PAC_08371</name>
</gene>
<dbReference type="SUPFAM" id="SSF54695">
    <property type="entry name" value="POZ domain"/>
    <property type="match status" value="1"/>
</dbReference>
<keyword evidence="4" id="KW-1185">Reference proteome</keyword>
<accession>A0A1L7X0D3</accession>
<evidence type="ECO:0000313" key="3">
    <source>
        <dbReference type="EMBL" id="CZR58479.1"/>
    </source>
</evidence>
<feature type="region of interest" description="Disordered" evidence="1">
    <location>
        <begin position="1"/>
        <end position="23"/>
    </location>
</feature>
<evidence type="ECO:0000313" key="4">
    <source>
        <dbReference type="Proteomes" id="UP000184330"/>
    </source>
</evidence>
<sequence>MAPSTKVSSRKKKSTSSVALAAKRISNEKPPPALVKSSTIVIVNVRNDDQDEYETFPIHKNYICHHSPYFEAAFNGRFIEGETQEMDIGDVEPMVFGLFVTG</sequence>
<dbReference type="Proteomes" id="UP000184330">
    <property type="component" value="Unassembled WGS sequence"/>
</dbReference>
<feature type="domain" description="BTB" evidence="2">
    <location>
        <begin position="37"/>
        <end position="102"/>
    </location>
</feature>
<dbReference type="Pfam" id="PF00651">
    <property type="entry name" value="BTB"/>
    <property type="match status" value="1"/>
</dbReference>
<evidence type="ECO:0000256" key="1">
    <source>
        <dbReference type="SAM" id="MobiDB-lite"/>
    </source>
</evidence>
<dbReference type="InterPro" id="IPR000210">
    <property type="entry name" value="BTB/POZ_dom"/>
</dbReference>
<dbReference type="EMBL" id="FJOG01000012">
    <property type="protein sequence ID" value="CZR58479.1"/>
    <property type="molecule type" value="Genomic_DNA"/>
</dbReference>
<name>A0A1L7X0D3_9HELO</name>
<dbReference type="Gene3D" id="3.30.710.10">
    <property type="entry name" value="Potassium Channel Kv1.1, Chain A"/>
    <property type="match status" value="1"/>
</dbReference>
<dbReference type="PANTHER" id="PTHR47843:SF2">
    <property type="entry name" value="BTB DOMAIN-CONTAINING PROTEIN"/>
    <property type="match status" value="1"/>
</dbReference>
<evidence type="ECO:0000259" key="2">
    <source>
        <dbReference type="PROSITE" id="PS50097"/>
    </source>
</evidence>